<feature type="region of interest" description="Disordered" evidence="8">
    <location>
        <begin position="610"/>
        <end position="642"/>
    </location>
</feature>
<dbReference type="GO" id="GO:0006887">
    <property type="term" value="P:exocytosis"/>
    <property type="evidence" value="ECO:0007669"/>
    <property type="project" value="UniProtKB-KW"/>
</dbReference>
<sequence>MRGFHPFLMSGRCKHSKQKPMAPPDVTFIFAEDVVEWDAYLTRQFEGTGTIIQHEQVEKMTFPLPCLKAPVFSDARVVLVILSPAFLHFLDNHATESFQFAKLLKPSKTIAMLCGVSSSSIADVKNVLVSYDDWRHLEAKDKDINMVRNVIELIQEILLKSKENERINKPKFKLVPRKVQEGNGKVYVMLARPVDENANVRITLESNGAREVPVKKRNPYTLVFVIPDDFMQAQTMVNVHVWLGEDLLGVSPVKCVSKMVELYSLLMSVVSPYEFLCNTLGVATLHDADILLAKSFKKNLPKSGFELLEHDVKHDRMKAKEEFPSLLHFAARHGLYELVKELLACPGSQTASNMKNVRGLTPAQLANHAGHNDVAAVIDEFLKPMHSEEKLNFEVPVTHNQNVIGTEVNNPLDYYDIPAHPVPVLHLPSTKTTGNVTDKEPEYMKMKGSQKENVMPHQNFLWESNTQKDHEDVIHVPVCNAERAKLSLLESQAKLIEIMEAYKKGASLIEVEKLHNEWKTFYQVSDVDAKSTLDGLRNLYAKAQKAKLSKKHSSSFSELRQFLNSKLRRKESIGSKGSLSRKQSKDMNSMEKLCADSDAIRPMSTLSVLSNTSSSSGSSFDRLSTASAGSDSGHHSDFSDERTNKLREKFESRYHQQHRKINGSSHNISGFQKNMQSLTLNSRPPAPPPRPTKTVSRYGSLEDCKVSETPQYSVANKSSVTTFEDALNFFDFIQTDSRSSSFSNEFRSTTMKPKLLTESLSFEDPNANYDCPPPPRPSVKPVAKDFAKTLKSNFILNDPKTDYDLVPPPLPVSSPPRKQDTTVCDRDQSYIIPNPSVMLHPFHRSNSISSNYDFPKTTLMDNTDIQPACTCQVSANKNSFCSVKSCCIGNKLSSLKQVNSLPSVPNTDIITSVEKEKQLKNLNESRVQIKNLNENRSVHNQYYNVCLRPPRDTTNEHRDSIPEEMAPPPPVIEKESPEEHYKMVGTPVPVPSAH</sequence>
<dbReference type="Proteomes" id="UP000054359">
    <property type="component" value="Unassembled WGS sequence"/>
</dbReference>
<evidence type="ECO:0000256" key="7">
    <source>
        <dbReference type="ARBA" id="ARBA00023298"/>
    </source>
</evidence>
<feature type="compositionally biased region" description="Basic and acidic residues" evidence="8">
    <location>
        <begin position="949"/>
        <end position="961"/>
    </location>
</feature>
<keyword evidence="11" id="KW-1185">Reference proteome</keyword>
<keyword evidence="7" id="KW-1053">Target membrane</keyword>
<keyword evidence="10" id="KW-0418">Kinase</keyword>
<dbReference type="InterPro" id="IPR035897">
    <property type="entry name" value="Toll_tir_struct_dom_sf"/>
</dbReference>
<organism evidence="10 11">
    <name type="scientific">Stegodyphus mimosarum</name>
    <name type="common">African social velvet spider</name>
    <dbReference type="NCBI Taxonomy" id="407821"/>
    <lineage>
        <taxon>Eukaryota</taxon>
        <taxon>Metazoa</taxon>
        <taxon>Ecdysozoa</taxon>
        <taxon>Arthropoda</taxon>
        <taxon>Chelicerata</taxon>
        <taxon>Arachnida</taxon>
        <taxon>Araneae</taxon>
        <taxon>Araneomorphae</taxon>
        <taxon>Entelegynae</taxon>
        <taxon>Eresoidea</taxon>
        <taxon>Eresidae</taxon>
        <taxon>Stegodyphus</taxon>
    </lineage>
</organism>
<keyword evidence="10" id="KW-0808">Transferase</keyword>
<keyword evidence="6" id="KW-0638">Presynaptic neurotoxin</keyword>
<dbReference type="GO" id="GO:0005068">
    <property type="term" value="F:transmembrane receptor protein tyrosine kinase adaptor activity"/>
    <property type="evidence" value="ECO:0007669"/>
    <property type="project" value="TreeGrafter"/>
</dbReference>
<comment type="subcellular location">
    <subcellularLocation>
        <location evidence="1">Target cell membrane</location>
    </subcellularLocation>
</comment>
<feature type="compositionally biased region" description="Low complexity" evidence="8">
    <location>
        <begin position="610"/>
        <end position="631"/>
    </location>
</feature>
<evidence type="ECO:0000256" key="6">
    <source>
        <dbReference type="ARBA" id="ARBA00023028"/>
    </source>
</evidence>
<dbReference type="GO" id="GO:0005104">
    <property type="term" value="F:fibroblast growth factor receptor binding"/>
    <property type="evidence" value="ECO:0007669"/>
    <property type="project" value="TreeGrafter"/>
</dbReference>
<gene>
    <name evidence="10" type="ORF">X975_27129</name>
</gene>
<evidence type="ECO:0000256" key="8">
    <source>
        <dbReference type="SAM" id="MobiDB-lite"/>
    </source>
</evidence>
<dbReference type="GO" id="GO:0016301">
    <property type="term" value="F:kinase activity"/>
    <property type="evidence" value="ECO:0007669"/>
    <property type="project" value="UniProtKB-KW"/>
</dbReference>
<name>A0A087UPB8_STEMI</name>
<evidence type="ECO:0000256" key="3">
    <source>
        <dbReference type="ARBA" id="ARBA00022537"/>
    </source>
</evidence>
<feature type="compositionally biased region" description="Basic and acidic residues" evidence="8">
    <location>
        <begin position="972"/>
        <end position="982"/>
    </location>
</feature>
<dbReference type="Pfam" id="PF14545">
    <property type="entry name" value="DBB"/>
    <property type="match status" value="1"/>
</dbReference>
<dbReference type="InterPro" id="IPR041340">
    <property type="entry name" value="PIK3AP1_TIR"/>
</dbReference>
<keyword evidence="3" id="KW-1052">Target cell membrane</keyword>
<dbReference type="GO" id="GO:0044218">
    <property type="term" value="C:other organism cell membrane"/>
    <property type="evidence" value="ECO:0007669"/>
    <property type="project" value="UniProtKB-KW"/>
</dbReference>
<protein>
    <submittedName>
        <fullName evidence="10">Phosphoinositide 3-kinase adapter protein 1</fullName>
    </submittedName>
</protein>
<feature type="domain" description="DBB" evidence="9">
    <location>
        <begin position="174"/>
        <end position="308"/>
    </location>
</feature>
<feature type="non-terminal residue" evidence="10">
    <location>
        <position position="994"/>
    </location>
</feature>
<evidence type="ECO:0000259" key="9">
    <source>
        <dbReference type="PROSITE" id="PS51376"/>
    </source>
</evidence>
<dbReference type="STRING" id="407821.A0A087UPB8"/>
<evidence type="ECO:0000256" key="2">
    <source>
        <dbReference type="ARBA" id="ARBA00022483"/>
    </source>
</evidence>
<reference evidence="10 11" key="1">
    <citation type="submission" date="2013-11" db="EMBL/GenBank/DDBJ databases">
        <title>Genome sequencing of Stegodyphus mimosarum.</title>
        <authorList>
            <person name="Bechsgaard J."/>
        </authorList>
    </citation>
    <scope>NUCLEOTIDE SEQUENCE [LARGE SCALE GENOMIC DNA]</scope>
</reference>
<dbReference type="SUPFAM" id="SSF48403">
    <property type="entry name" value="Ankyrin repeat"/>
    <property type="match status" value="1"/>
</dbReference>
<feature type="region of interest" description="Disordered" evidence="8">
    <location>
        <begin position="947"/>
        <end position="994"/>
    </location>
</feature>
<evidence type="ECO:0000313" key="11">
    <source>
        <dbReference type="Proteomes" id="UP000054359"/>
    </source>
</evidence>
<feature type="region of interest" description="Disordered" evidence="8">
    <location>
        <begin position="678"/>
        <end position="697"/>
    </location>
</feature>
<dbReference type="Pfam" id="PF18567">
    <property type="entry name" value="TIR_3"/>
    <property type="match status" value="1"/>
</dbReference>
<dbReference type="GO" id="GO:0044231">
    <property type="term" value="C:host cell presynaptic membrane"/>
    <property type="evidence" value="ECO:0007669"/>
    <property type="project" value="UniProtKB-KW"/>
</dbReference>
<keyword evidence="7" id="KW-0472">Membrane</keyword>
<dbReference type="OrthoDB" id="8192811at2759"/>
<keyword evidence="5" id="KW-0528">Neurotoxin</keyword>
<dbReference type="InterPro" id="IPR052446">
    <property type="entry name" value="B-cell_PI3K-Signaling_Adptrs"/>
</dbReference>
<feature type="compositionally biased region" description="Basic and acidic residues" evidence="8">
    <location>
        <begin position="632"/>
        <end position="642"/>
    </location>
</feature>
<evidence type="ECO:0000256" key="4">
    <source>
        <dbReference type="ARBA" id="ARBA00022553"/>
    </source>
</evidence>
<dbReference type="EMBL" id="KK120847">
    <property type="protein sequence ID" value="KFM79207.1"/>
    <property type="molecule type" value="Genomic_DNA"/>
</dbReference>
<proteinExistence type="predicted"/>
<dbReference type="Gene3D" id="1.25.40.20">
    <property type="entry name" value="Ankyrin repeat-containing domain"/>
    <property type="match status" value="1"/>
</dbReference>
<dbReference type="AlphaFoldDB" id="A0A087UPB8"/>
<dbReference type="PANTHER" id="PTHR16267">
    <property type="entry name" value="BANK1/PIK3AP1 FAMILY MEMBER"/>
    <property type="match status" value="1"/>
</dbReference>
<evidence type="ECO:0000313" key="10">
    <source>
        <dbReference type="EMBL" id="KFM79207.1"/>
    </source>
</evidence>
<dbReference type="SMART" id="SM01282">
    <property type="entry name" value="DBB"/>
    <property type="match status" value="1"/>
</dbReference>
<keyword evidence="2" id="KW-0268">Exocytosis</keyword>
<keyword evidence="4" id="KW-0597">Phosphoprotein</keyword>
<keyword evidence="6" id="KW-0800">Toxin</keyword>
<evidence type="ECO:0000256" key="1">
    <source>
        <dbReference type="ARBA" id="ARBA00004175"/>
    </source>
</evidence>
<accession>A0A087UPB8</accession>
<dbReference type="GO" id="GO:0005829">
    <property type="term" value="C:cytosol"/>
    <property type="evidence" value="ECO:0007669"/>
    <property type="project" value="TreeGrafter"/>
</dbReference>
<evidence type="ECO:0000256" key="5">
    <source>
        <dbReference type="ARBA" id="ARBA00022699"/>
    </source>
</evidence>
<dbReference type="PROSITE" id="PS51376">
    <property type="entry name" value="DBB"/>
    <property type="match status" value="1"/>
</dbReference>
<dbReference type="InterPro" id="IPR017893">
    <property type="entry name" value="DBB_domain"/>
</dbReference>
<dbReference type="OMA" id="GRCDPMH"/>
<dbReference type="PANTHER" id="PTHR16267:SF11">
    <property type="entry name" value="STUMPS, ISOFORM E"/>
    <property type="match status" value="1"/>
</dbReference>
<dbReference type="Gene3D" id="3.40.50.10140">
    <property type="entry name" value="Toll/interleukin-1 receptor homology (TIR) domain"/>
    <property type="match status" value="1"/>
</dbReference>
<dbReference type="InterPro" id="IPR036770">
    <property type="entry name" value="Ankyrin_rpt-contain_sf"/>
</dbReference>